<dbReference type="FunFam" id="3.40.605.10:FF:000007">
    <property type="entry name" value="NAD/NADP-dependent betaine aldehyde dehydrogenase"/>
    <property type="match status" value="1"/>
</dbReference>
<dbReference type="SUPFAM" id="SSF53720">
    <property type="entry name" value="ALDH-like"/>
    <property type="match status" value="1"/>
</dbReference>
<dbReference type="AlphaFoldDB" id="A0A1M5AV81"/>
<dbReference type="Gene3D" id="3.40.309.10">
    <property type="entry name" value="Aldehyde Dehydrogenase, Chain A, domain 2"/>
    <property type="match status" value="1"/>
</dbReference>
<keyword evidence="2 4" id="KW-0560">Oxidoreductase</keyword>
<dbReference type="Gene3D" id="3.40.605.10">
    <property type="entry name" value="Aldehyde Dehydrogenase, Chain A, domain 1"/>
    <property type="match status" value="1"/>
</dbReference>
<dbReference type="InterPro" id="IPR016163">
    <property type="entry name" value="Ald_DH_C"/>
</dbReference>
<dbReference type="Pfam" id="PF00171">
    <property type="entry name" value="Aldedh"/>
    <property type="match status" value="1"/>
</dbReference>
<dbReference type="Proteomes" id="UP000184170">
    <property type="component" value="Unassembled WGS sequence"/>
</dbReference>
<feature type="domain" description="Aldehyde dehydrogenase" evidence="5">
    <location>
        <begin position="9"/>
        <end position="470"/>
    </location>
</feature>
<keyword evidence="7" id="KW-1185">Reference proteome</keyword>
<gene>
    <name evidence="6" type="ORF">SAMN04487965_1975</name>
</gene>
<name>A0A1M5AV81_9GAMM</name>
<comment type="similarity">
    <text evidence="1 4">Belongs to the aldehyde dehydrogenase family.</text>
</comment>
<dbReference type="EMBL" id="FQVA01000001">
    <property type="protein sequence ID" value="SHF33842.1"/>
    <property type="molecule type" value="Genomic_DNA"/>
</dbReference>
<dbReference type="PANTHER" id="PTHR11699">
    <property type="entry name" value="ALDEHYDE DEHYDROGENASE-RELATED"/>
    <property type="match status" value="1"/>
</dbReference>
<evidence type="ECO:0000256" key="3">
    <source>
        <dbReference type="PROSITE-ProRule" id="PRU10007"/>
    </source>
</evidence>
<dbReference type="PROSITE" id="PS00687">
    <property type="entry name" value="ALDEHYDE_DEHYDR_GLU"/>
    <property type="match status" value="1"/>
</dbReference>
<dbReference type="InterPro" id="IPR015590">
    <property type="entry name" value="Aldehyde_DH_dom"/>
</dbReference>
<dbReference type="InterPro" id="IPR029510">
    <property type="entry name" value="Ald_DH_CS_GLU"/>
</dbReference>
<organism evidence="6 7">
    <name type="scientific">Microbulbifer donghaiensis</name>
    <dbReference type="NCBI Taxonomy" id="494016"/>
    <lineage>
        <taxon>Bacteria</taxon>
        <taxon>Pseudomonadati</taxon>
        <taxon>Pseudomonadota</taxon>
        <taxon>Gammaproteobacteria</taxon>
        <taxon>Cellvibrionales</taxon>
        <taxon>Microbulbiferaceae</taxon>
        <taxon>Microbulbifer</taxon>
    </lineage>
</organism>
<evidence type="ECO:0000256" key="1">
    <source>
        <dbReference type="ARBA" id="ARBA00009986"/>
    </source>
</evidence>
<proteinExistence type="inferred from homology"/>
<sequence>MQMYINGLWCDAADGETIAVINPATEEILDTVPSATVADVERAIASSKRAFADWRKLPARERCDYLKQMSQKLETHRAEFEELLTREQGKALAEHREELDICLNTIDYYAQLIKNGIGKVIPADNETAFNFVMREPYGPTACIIPFNYPLLLLFWKIAPALAAGNTVIVKPSEKTPLATLKLAVEVLAHFPPGVINIVTGYGDKIGDALTTHPEVPTIAFTGSTAVGQHIIRATAHQVKNLHLELGGKDAAVIAEDMDPALAARAIATSSMWNAGQICTSTERVFVAESLYPQFLEELVAVVAALRLGDGLDPDTDVGPMCDASGFDKVERHIADAQAKGARILVGGRRSSQHDSGYFFEPTVIADAIPDMLCMQEETFGPTVAVAPYRDIEQAIDLVNATSYGLGAVFMGHNPRQIRQFFVNVKAGTVWINDPLPDNVAGPFGGMKHSGSHSRELGEEGLFSFMETKHVHWDFDPAARAINWFDKS</sequence>
<evidence type="ECO:0000259" key="5">
    <source>
        <dbReference type="Pfam" id="PF00171"/>
    </source>
</evidence>
<dbReference type="RefSeq" id="WP_200797218.1">
    <property type="nucleotide sequence ID" value="NZ_FQVA01000001.1"/>
</dbReference>
<dbReference type="InterPro" id="IPR016162">
    <property type="entry name" value="Ald_DH_N"/>
</dbReference>
<dbReference type="GO" id="GO:0016620">
    <property type="term" value="F:oxidoreductase activity, acting on the aldehyde or oxo group of donors, NAD or NADP as acceptor"/>
    <property type="evidence" value="ECO:0007669"/>
    <property type="project" value="InterPro"/>
</dbReference>
<dbReference type="STRING" id="494016.SAMN04487965_1975"/>
<protein>
    <submittedName>
        <fullName evidence="6">Succinate-semialdehyde dehydrogenase / glutarate-semialdehyde dehydrogenase</fullName>
    </submittedName>
</protein>
<evidence type="ECO:0000256" key="2">
    <source>
        <dbReference type="ARBA" id="ARBA00023002"/>
    </source>
</evidence>
<evidence type="ECO:0000313" key="7">
    <source>
        <dbReference type="Proteomes" id="UP000184170"/>
    </source>
</evidence>
<reference evidence="7" key="1">
    <citation type="submission" date="2016-11" db="EMBL/GenBank/DDBJ databases">
        <authorList>
            <person name="Varghese N."/>
            <person name="Submissions S."/>
        </authorList>
    </citation>
    <scope>NUCLEOTIDE SEQUENCE [LARGE SCALE GENOMIC DNA]</scope>
    <source>
        <strain evidence="7">CGMCC 1.7063</strain>
    </source>
</reference>
<evidence type="ECO:0000256" key="4">
    <source>
        <dbReference type="RuleBase" id="RU003345"/>
    </source>
</evidence>
<evidence type="ECO:0000313" key="6">
    <source>
        <dbReference type="EMBL" id="SHF33842.1"/>
    </source>
</evidence>
<accession>A0A1M5AV81</accession>
<dbReference type="InterPro" id="IPR016161">
    <property type="entry name" value="Ald_DH/histidinol_DH"/>
</dbReference>
<feature type="active site" evidence="3">
    <location>
        <position position="244"/>
    </location>
</feature>